<comment type="caution">
    <text evidence="1">The sequence shown here is derived from an EMBL/GenBank/DDBJ whole genome shotgun (WGS) entry which is preliminary data.</text>
</comment>
<keyword evidence="2" id="KW-1185">Reference proteome</keyword>
<accession>A0A0W0TU86</accession>
<dbReference type="AlphaFoldDB" id="A0A0W0TU86"/>
<dbReference type="Proteomes" id="UP000054785">
    <property type="component" value="Unassembled WGS sequence"/>
</dbReference>
<dbReference type="EMBL" id="LNYC01000051">
    <property type="protein sequence ID" value="KTC99040.1"/>
    <property type="molecule type" value="Genomic_DNA"/>
</dbReference>
<dbReference type="RefSeq" id="WP_028386019.1">
    <property type="nucleotide sequence ID" value="NZ_CAAAHN010000011.1"/>
</dbReference>
<sequence length="275" mass="32393">MAANPKTFFPRAKQPIGSDTTHTPQLVLQYSGYELSLKSEGYNHYFWAAGADPFAFLMENHLFKTTLFYEQEVYRYRYEWSTFNPNSYGTDFIRSILNTSFKCSVTLSENLDNQVVYMLNLLEKTVSEFDRKKTSLPEMAMTVYSLLYHIGPNDITVMMLHNLHTGSYCREAVNKELYEKDYYYTFLNDKFRSMEFGIMMWKAVELFWQKDPVDIISKMQTLFLTKDCAKEEHNIKSAIAQSKEWINSFYENFTKKHKQEKSERTTPTLSCRAPV</sequence>
<protein>
    <submittedName>
        <fullName evidence="1">Uncharacterized protein</fullName>
    </submittedName>
</protein>
<evidence type="ECO:0000313" key="1">
    <source>
        <dbReference type="EMBL" id="KTC99040.1"/>
    </source>
</evidence>
<gene>
    <name evidence="1" type="ORF">Lgee_1306</name>
</gene>
<organism evidence="1 2">
    <name type="scientific">Legionella geestiana</name>
    <dbReference type="NCBI Taxonomy" id="45065"/>
    <lineage>
        <taxon>Bacteria</taxon>
        <taxon>Pseudomonadati</taxon>
        <taxon>Pseudomonadota</taxon>
        <taxon>Gammaproteobacteria</taxon>
        <taxon>Legionellales</taxon>
        <taxon>Legionellaceae</taxon>
        <taxon>Legionella</taxon>
    </lineage>
</organism>
<name>A0A0W0TU86_9GAMM</name>
<evidence type="ECO:0000313" key="2">
    <source>
        <dbReference type="Proteomes" id="UP000054785"/>
    </source>
</evidence>
<dbReference type="PATRIC" id="fig|45065.4.peg.1408"/>
<reference evidence="1 2" key="1">
    <citation type="submission" date="2015-11" db="EMBL/GenBank/DDBJ databases">
        <title>Genomic analysis of 38 Legionella species identifies large and diverse effector repertoires.</title>
        <authorList>
            <person name="Burstein D."/>
            <person name="Amaro F."/>
            <person name="Zusman T."/>
            <person name="Lifshitz Z."/>
            <person name="Cohen O."/>
            <person name="Gilbert J.A."/>
            <person name="Pupko T."/>
            <person name="Shuman H.A."/>
            <person name="Segal G."/>
        </authorList>
    </citation>
    <scope>NUCLEOTIDE SEQUENCE [LARGE SCALE GENOMIC DNA]</scope>
    <source>
        <strain evidence="1 2">ATCC 49504</strain>
    </source>
</reference>
<proteinExistence type="predicted"/>